<name>A0A9Q0P7Z4_9ROSI</name>
<dbReference type="SUPFAM" id="SSF51126">
    <property type="entry name" value="Pectin lyase-like"/>
    <property type="match status" value="1"/>
</dbReference>
<organism evidence="9 10">
    <name type="scientific">Salix koriyanagi</name>
    <dbReference type="NCBI Taxonomy" id="2511006"/>
    <lineage>
        <taxon>Eukaryota</taxon>
        <taxon>Viridiplantae</taxon>
        <taxon>Streptophyta</taxon>
        <taxon>Embryophyta</taxon>
        <taxon>Tracheophyta</taxon>
        <taxon>Spermatophyta</taxon>
        <taxon>Magnoliopsida</taxon>
        <taxon>eudicotyledons</taxon>
        <taxon>Gunneridae</taxon>
        <taxon>Pentapetalae</taxon>
        <taxon>rosids</taxon>
        <taxon>fabids</taxon>
        <taxon>Malpighiales</taxon>
        <taxon>Salicaceae</taxon>
        <taxon>Saliceae</taxon>
        <taxon>Salix</taxon>
    </lineage>
</organism>
<protein>
    <submittedName>
        <fullName evidence="9">POLYGALACTURONASE/GLYCOSIDE HYDROLASE FAMILY PROTEIN</fullName>
    </submittedName>
</protein>
<evidence type="ECO:0000313" key="9">
    <source>
        <dbReference type="EMBL" id="KAJ6683169.1"/>
    </source>
</evidence>
<accession>A0A9Q0P7Z4</accession>
<reference evidence="9" key="2">
    <citation type="journal article" date="2023" name="Int. J. Mol. Sci.">
        <title>De Novo Assembly and Annotation of 11 Diverse Shrub Willow (Salix) Genomes Reveals Novel Gene Organization in Sex-Linked Regions.</title>
        <authorList>
            <person name="Hyden B."/>
            <person name="Feng K."/>
            <person name="Yates T.B."/>
            <person name="Jawdy S."/>
            <person name="Cereghino C."/>
            <person name="Smart L.B."/>
            <person name="Muchero W."/>
        </authorList>
    </citation>
    <scope>NUCLEOTIDE SEQUENCE</scope>
    <source>
        <tissue evidence="9">Shoot tip</tissue>
    </source>
</reference>
<evidence type="ECO:0000256" key="8">
    <source>
        <dbReference type="RuleBase" id="RU361169"/>
    </source>
</evidence>
<dbReference type="PANTHER" id="PTHR31375">
    <property type="match status" value="1"/>
</dbReference>
<comment type="subcellular location">
    <subcellularLocation>
        <location evidence="1">Secreted</location>
        <location evidence="1">Cell wall</location>
    </subcellularLocation>
</comment>
<evidence type="ECO:0000256" key="4">
    <source>
        <dbReference type="ARBA" id="ARBA00022525"/>
    </source>
</evidence>
<gene>
    <name evidence="9" type="ORF">OIU74_021260</name>
</gene>
<keyword evidence="3" id="KW-0134">Cell wall</keyword>
<keyword evidence="10" id="KW-1185">Reference proteome</keyword>
<keyword evidence="7" id="KW-0961">Cell wall biogenesis/degradation</keyword>
<proteinExistence type="inferred from homology"/>
<keyword evidence="4" id="KW-0964">Secreted</keyword>
<dbReference type="EMBL" id="JAPFFM010000020">
    <property type="protein sequence ID" value="KAJ6683169.1"/>
    <property type="molecule type" value="Genomic_DNA"/>
</dbReference>
<dbReference type="Proteomes" id="UP001151752">
    <property type="component" value="Chromosome 5"/>
</dbReference>
<evidence type="ECO:0000256" key="7">
    <source>
        <dbReference type="ARBA" id="ARBA00023316"/>
    </source>
</evidence>
<dbReference type="Gene3D" id="2.160.20.10">
    <property type="entry name" value="Single-stranded right-handed beta-helix, Pectin lyase-like"/>
    <property type="match status" value="1"/>
</dbReference>
<evidence type="ECO:0000256" key="2">
    <source>
        <dbReference type="ARBA" id="ARBA00008834"/>
    </source>
</evidence>
<evidence type="ECO:0000256" key="3">
    <source>
        <dbReference type="ARBA" id="ARBA00022512"/>
    </source>
</evidence>
<dbReference type="GO" id="GO:0004650">
    <property type="term" value="F:polygalacturonase activity"/>
    <property type="evidence" value="ECO:0007669"/>
    <property type="project" value="InterPro"/>
</dbReference>
<evidence type="ECO:0000313" key="10">
    <source>
        <dbReference type="Proteomes" id="UP001151752"/>
    </source>
</evidence>
<dbReference type="Pfam" id="PF00295">
    <property type="entry name" value="Glyco_hydro_28"/>
    <property type="match status" value="1"/>
</dbReference>
<sequence length="201" mass="22025">METVRNPIIIDQYYCLTRNCTNQTSAVYISDILHTNIKGTYDVRSPPLHLACSDSVPCTDLKLSEIELLPAQGQLMANPFCWNAYGAMQNLTIPPVSCLLDGIPQFSPQNNIDQSQNPYACLIKDSPSVPSAYCGAFDITYMAPSDEAELMHIVATAAAIDDTEPAASGSHGQWDWNISFSEQQSNRTGGQKSDKWGNCLL</sequence>
<keyword evidence="5 8" id="KW-0378">Hydrolase</keyword>
<evidence type="ECO:0000256" key="6">
    <source>
        <dbReference type="ARBA" id="ARBA00023295"/>
    </source>
</evidence>
<dbReference type="GO" id="GO:0071555">
    <property type="term" value="P:cell wall organization"/>
    <property type="evidence" value="ECO:0007669"/>
    <property type="project" value="UniProtKB-KW"/>
</dbReference>
<evidence type="ECO:0000256" key="5">
    <source>
        <dbReference type="ARBA" id="ARBA00022801"/>
    </source>
</evidence>
<keyword evidence="6 8" id="KW-0326">Glycosidase</keyword>
<reference evidence="9" key="1">
    <citation type="submission" date="2022-11" db="EMBL/GenBank/DDBJ databases">
        <authorList>
            <person name="Hyden B.L."/>
            <person name="Feng K."/>
            <person name="Yates T."/>
            <person name="Jawdy S."/>
            <person name="Smart L.B."/>
            <person name="Muchero W."/>
        </authorList>
    </citation>
    <scope>NUCLEOTIDE SEQUENCE</scope>
    <source>
        <tissue evidence="9">Shoot tip</tissue>
    </source>
</reference>
<dbReference type="InterPro" id="IPR012334">
    <property type="entry name" value="Pectin_lyas_fold"/>
</dbReference>
<dbReference type="AlphaFoldDB" id="A0A9Q0P7Z4"/>
<dbReference type="GO" id="GO:0005975">
    <property type="term" value="P:carbohydrate metabolic process"/>
    <property type="evidence" value="ECO:0007669"/>
    <property type="project" value="InterPro"/>
</dbReference>
<evidence type="ECO:0000256" key="1">
    <source>
        <dbReference type="ARBA" id="ARBA00004191"/>
    </source>
</evidence>
<dbReference type="InterPro" id="IPR011050">
    <property type="entry name" value="Pectin_lyase_fold/virulence"/>
</dbReference>
<comment type="caution">
    <text evidence="9">The sequence shown here is derived from an EMBL/GenBank/DDBJ whole genome shotgun (WGS) entry which is preliminary data.</text>
</comment>
<comment type="similarity">
    <text evidence="2 8">Belongs to the glycosyl hydrolase 28 family.</text>
</comment>
<dbReference type="InterPro" id="IPR000743">
    <property type="entry name" value="Glyco_hydro_28"/>
</dbReference>